<proteinExistence type="predicted"/>
<dbReference type="GO" id="GO:0005737">
    <property type="term" value="C:cytoplasm"/>
    <property type="evidence" value="ECO:0007669"/>
    <property type="project" value="TreeGrafter"/>
</dbReference>
<dbReference type="OrthoDB" id="10268105at2759"/>
<dbReference type="InterPro" id="IPR001680">
    <property type="entry name" value="WD40_rpt"/>
</dbReference>
<dbReference type="Gene3D" id="2.130.10.10">
    <property type="entry name" value="YVTN repeat-like/Quinoprotein amine dehydrogenase"/>
    <property type="match status" value="2"/>
</dbReference>
<dbReference type="InParanoid" id="A0A0V0R113"/>
<dbReference type="InterPro" id="IPR049916">
    <property type="entry name" value="WDR72-like"/>
</dbReference>
<evidence type="ECO:0000256" key="1">
    <source>
        <dbReference type="SAM" id="Coils"/>
    </source>
</evidence>
<dbReference type="EMBL" id="LDAU01000067">
    <property type="protein sequence ID" value="KRX08238.1"/>
    <property type="molecule type" value="Genomic_DNA"/>
</dbReference>
<sequence>MQNNHQSSKILGNSNIQGQSQVQNNIQPIDENNWAKSQVLQAIMLKPELGQYHQMIDSTINEKYQIIATGSLTGDIILWDYSQDQSKICLFTVHLDNRVRLWNIQDGRCFNISSHQMFKGQINYAIPLKENYSRFILLGGTRGILYVFDTWTMKEISILQLSKEDVIFQICGIQIDYKNKYIYVIDSNNEIYQISYQDFDKIEYNIYENFVKQQNKYDKEIQQSKLQVEYKLKLQHMEKPTDLLYDEKNDLLIIPVEQNIYFYKKSNLIEKMVQQKEEDELKKQRAKQFQLEFMKFNETFFKGNNYTQQLEDIDKKKKEDEKNKKPEVLLNYLILQNYAKYQYQDIKIVYHNGQQFYLISTKEGSAFVLSYSSLLKLFEVIELAKPDDVNFSFPGFSFYKSSNQCYAQVTFKMVEIVTRAEGDSNNPKLEEYLQKQVININQVTKQNKYSNLFSFDLLNSNYESYNLAEFIDKNIEKIDVILGSYKIQLQQIQEQDEKQQDLAKIHENYYKNPFSKEEMEEQSLIELKSNGYILICKIEKKVALNSSLLELNTTGISLTTKVPEICSFKFKNLTIGPNLKNSFNIFHPKFKEDFKQAFEDHIQEDIVTITQTGFIDEKDPIFFVGTSSGMVYAFPLLYSLNKNYYQFFKLNLKSHQEEQNKIGIVFMQLINNNLIISQENGFLTVLNLENLILIQQIDVQNQEQQQQNQNEKESAQEKTFVINDLSNQIILQSKLNMPIKRIKKIQILESLLKECQDKELIQLGKQTINNQFALIQMNNNITIISTEKKEVEYELRDPGQGSIYIVFYHFIMDYYVILTSNGYLHFWSLGSGRFERTELVNNYKQIFDIESLIYKNQQGIVDTNRFYYFEKQQPQISQYHSILEFQNRYHESVVNMFEENSKIEKTHNRHGFETLGDLSKIQLEDENLSHLIWSLLERIHLQNLSLGKKVGMNILKVHMNPQRTENYYNSNNILYVDCKFHNSKIQELFENSNDKSEHKLFSYMPYLFPWGANAKLDEEATKKLRIKRSVIQYEVGVIGLANCFSFSMKKAYQQQQMEKQQDLEQLVGQNKNESQEIKEIDEKEIKNTNQDKKQIEQSQIYNKESNQFSISSFVTSNISVAILLNLHQRRTIIHISKIDLKEFFSLIKTEITQIENHQLYPCSVIDIIKNFIKQSFADAQKHLPFFIEIILKSLDPNQPSQRKICHQSANTALQTICLQYQNVSFLGQEQKLAVGAYNQTGQSQIIIYDLRQASKWLLLEGHQGPVAAVKFDSKGKHIASFSFVDKQIKIWKVGQTGFFGSILNMSSKKIKSFNINNSFKDINKQKTTLQWSNDDKFINLQVGDLPPFQFKL</sequence>
<dbReference type="PANTHER" id="PTHR44099">
    <property type="entry name" value="RABCONNECTIN-3B, ISOFORM A"/>
    <property type="match status" value="1"/>
</dbReference>
<dbReference type="SMART" id="SM00320">
    <property type="entry name" value="WD40"/>
    <property type="match status" value="2"/>
</dbReference>
<accession>A0A0V0R113</accession>
<dbReference type="InterPro" id="IPR036322">
    <property type="entry name" value="WD40_repeat_dom_sf"/>
</dbReference>
<evidence type="ECO:0000313" key="3">
    <source>
        <dbReference type="Proteomes" id="UP000054937"/>
    </source>
</evidence>
<evidence type="ECO:0000313" key="2">
    <source>
        <dbReference type="EMBL" id="KRX08238.1"/>
    </source>
</evidence>
<dbReference type="Proteomes" id="UP000054937">
    <property type="component" value="Unassembled WGS sequence"/>
</dbReference>
<name>A0A0V0R113_PSEPJ</name>
<organism evidence="2 3">
    <name type="scientific">Pseudocohnilembus persalinus</name>
    <name type="common">Ciliate</name>
    <dbReference type="NCBI Taxonomy" id="266149"/>
    <lineage>
        <taxon>Eukaryota</taxon>
        <taxon>Sar</taxon>
        <taxon>Alveolata</taxon>
        <taxon>Ciliophora</taxon>
        <taxon>Intramacronucleata</taxon>
        <taxon>Oligohymenophorea</taxon>
        <taxon>Scuticociliatia</taxon>
        <taxon>Philasterida</taxon>
        <taxon>Pseudocohnilembidae</taxon>
        <taxon>Pseudocohnilembus</taxon>
    </lineage>
</organism>
<dbReference type="SUPFAM" id="SSF50978">
    <property type="entry name" value="WD40 repeat-like"/>
    <property type="match status" value="3"/>
</dbReference>
<keyword evidence="3" id="KW-1185">Reference proteome</keyword>
<comment type="caution">
    <text evidence="2">The sequence shown here is derived from an EMBL/GenBank/DDBJ whole genome shotgun (WGS) entry which is preliminary data.</text>
</comment>
<reference evidence="2 3" key="1">
    <citation type="journal article" date="2015" name="Sci. Rep.">
        <title>Genome of the facultative scuticociliatosis pathogen Pseudocohnilembus persalinus provides insight into its virulence through horizontal gene transfer.</title>
        <authorList>
            <person name="Xiong J."/>
            <person name="Wang G."/>
            <person name="Cheng J."/>
            <person name="Tian M."/>
            <person name="Pan X."/>
            <person name="Warren A."/>
            <person name="Jiang C."/>
            <person name="Yuan D."/>
            <person name="Miao W."/>
        </authorList>
    </citation>
    <scope>NUCLEOTIDE SEQUENCE [LARGE SCALE GENOMIC DNA]</scope>
    <source>
        <strain evidence="2">36N120E</strain>
    </source>
</reference>
<dbReference type="InterPro" id="IPR015943">
    <property type="entry name" value="WD40/YVTN_repeat-like_dom_sf"/>
</dbReference>
<dbReference type="PANTHER" id="PTHR44099:SF4">
    <property type="entry name" value="RABCONNECTIN-3B, ISOFORM A"/>
    <property type="match status" value="1"/>
</dbReference>
<gene>
    <name evidence="2" type="ORF">PPERSA_01168</name>
</gene>
<feature type="coiled-coil region" evidence="1">
    <location>
        <begin position="1049"/>
        <end position="1098"/>
    </location>
</feature>
<keyword evidence="1" id="KW-0175">Coiled coil</keyword>
<protein>
    <submittedName>
        <fullName evidence="2">WD40-repeat-containing domain</fullName>
    </submittedName>
</protein>